<sequence>MDVSREVTNFMYQNGENPFKEDEGCIENPCIPQSDTPEGNGRLLDVFDPSFEELNVSRLAMQA</sequence>
<name>A0ABZ2WW67_9HYPO</name>
<evidence type="ECO:0000313" key="1">
    <source>
        <dbReference type="EMBL" id="WZH45027.1"/>
    </source>
</evidence>
<reference evidence="1 2" key="1">
    <citation type="submission" date="2024-04" db="EMBL/GenBank/DDBJ databases">
        <title>Complete genome sequence of Fusarium acuminatum.</title>
        <authorList>
            <person name="Lan B."/>
        </authorList>
    </citation>
    <scope>NUCLEOTIDE SEQUENCE [LARGE SCALE GENOMIC DNA]</scope>
    <source>
        <strain evidence="1">1A</strain>
    </source>
</reference>
<organism evidence="1 2">
    <name type="scientific">Fusarium acuminatum</name>
    <dbReference type="NCBI Taxonomy" id="5515"/>
    <lineage>
        <taxon>Eukaryota</taxon>
        <taxon>Fungi</taxon>
        <taxon>Dikarya</taxon>
        <taxon>Ascomycota</taxon>
        <taxon>Pezizomycotina</taxon>
        <taxon>Sordariomycetes</taxon>
        <taxon>Hypocreomycetidae</taxon>
        <taxon>Hypocreales</taxon>
        <taxon>Nectriaceae</taxon>
        <taxon>Fusarium</taxon>
        <taxon>Fusarium tricinctum species complex</taxon>
    </lineage>
</organism>
<evidence type="ECO:0000313" key="2">
    <source>
        <dbReference type="Proteomes" id="UP001489902"/>
    </source>
</evidence>
<gene>
    <name evidence="1" type="ORF">QYS62_006068</name>
</gene>
<dbReference type="EMBL" id="CP151262">
    <property type="protein sequence ID" value="WZH45027.1"/>
    <property type="molecule type" value="Genomic_DNA"/>
</dbReference>
<keyword evidence="2" id="KW-1185">Reference proteome</keyword>
<accession>A0ABZ2WW67</accession>
<protein>
    <submittedName>
        <fullName evidence="1">Uncharacterized protein</fullName>
    </submittedName>
</protein>
<dbReference type="Proteomes" id="UP001489902">
    <property type="component" value="Chromosome 3"/>
</dbReference>
<proteinExistence type="predicted"/>